<evidence type="ECO:0000256" key="3">
    <source>
        <dbReference type="RuleBase" id="RU000524"/>
    </source>
</evidence>
<evidence type="ECO:0000256" key="1">
    <source>
        <dbReference type="ARBA" id="ARBA00023125"/>
    </source>
</evidence>
<evidence type="ECO:0000256" key="4">
    <source>
        <dbReference type="SAM" id="MobiDB-lite"/>
    </source>
</evidence>
<dbReference type="Pfam" id="PF00436">
    <property type="entry name" value="SSB"/>
    <property type="match status" value="1"/>
</dbReference>
<accession>A0A2M7ANX6</accession>
<dbReference type="CDD" id="cd04496">
    <property type="entry name" value="SSB_OBF"/>
    <property type="match status" value="1"/>
</dbReference>
<evidence type="ECO:0000313" key="5">
    <source>
        <dbReference type="EMBL" id="PIU69111.1"/>
    </source>
</evidence>
<dbReference type="Proteomes" id="UP000229916">
    <property type="component" value="Unassembled WGS sequence"/>
</dbReference>
<dbReference type="AlphaFoldDB" id="A0A2M7ANX6"/>
<evidence type="ECO:0000256" key="2">
    <source>
        <dbReference type="HAMAP-Rule" id="MF_00984"/>
    </source>
</evidence>
<dbReference type="NCBIfam" id="TIGR00621">
    <property type="entry name" value="ssb"/>
    <property type="match status" value="1"/>
</dbReference>
<feature type="compositionally biased region" description="Basic and acidic residues" evidence="4">
    <location>
        <begin position="145"/>
        <end position="183"/>
    </location>
</feature>
<protein>
    <recommendedName>
        <fullName evidence="2 3">Single-stranded DNA-binding protein</fullName>
        <shortName evidence="2">SSB</shortName>
    </recommendedName>
</protein>
<dbReference type="EMBL" id="PEWD01000030">
    <property type="protein sequence ID" value="PIU69111.1"/>
    <property type="molecule type" value="Genomic_DNA"/>
</dbReference>
<sequence length="207" mass="23322">MEERFMSSRSLNKVILIGNLTRDPELRYTPSGTPVCSFGLATNRSWVPSGSEERQEETEFHSIVAWSKLAELCAQLLTKGRKVYIEGRLQTRSWETPDGEKRVKTEIVSEDMIILDSRRVNVEGVGGAKEEKVGGTQETVAGASKPEKETTEVSAQPKEEESAESQKDQEEKPDDKKEEKSEKAEEETDEKPDEKTDDDLNIDKIPF</sequence>
<dbReference type="PROSITE" id="PS50935">
    <property type="entry name" value="SSB"/>
    <property type="match status" value="1"/>
</dbReference>
<dbReference type="HAMAP" id="MF_00984">
    <property type="entry name" value="SSB"/>
    <property type="match status" value="1"/>
</dbReference>
<dbReference type="GO" id="GO:0003697">
    <property type="term" value="F:single-stranded DNA binding"/>
    <property type="evidence" value="ECO:0007669"/>
    <property type="project" value="UniProtKB-UniRule"/>
</dbReference>
<dbReference type="PANTHER" id="PTHR10302:SF27">
    <property type="entry name" value="SINGLE-STRANDED DNA-BINDING PROTEIN"/>
    <property type="match status" value="1"/>
</dbReference>
<dbReference type="InterPro" id="IPR012340">
    <property type="entry name" value="NA-bd_OB-fold"/>
</dbReference>
<proteinExistence type="inferred from homology"/>
<comment type="caution">
    <text evidence="5">The sequence shown here is derived from an EMBL/GenBank/DDBJ whole genome shotgun (WGS) entry which is preliminary data.</text>
</comment>
<evidence type="ECO:0000313" key="6">
    <source>
        <dbReference type="Proteomes" id="UP000229916"/>
    </source>
</evidence>
<feature type="region of interest" description="Disordered" evidence="4">
    <location>
        <begin position="126"/>
        <end position="207"/>
    </location>
</feature>
<organism evidence="5 6">
    <name type="scientific">candidate division WWE3 bacterium CG06_land_8_20_14_3_00_42_16</name>
    <dbReference type="NCBI Taxonomy" id="1975083"/>
    <lineage>
        <taxon>Bacteria</taxon>
        <taxon>Katanobacteria</taxon>
    </lineage>
</organism>
<dbReference type="InterPro" id="IPR011344">
    <property type="entry name" value="ssDNA-bd"/>
</dbReference>
<name>A0A2M7ANX6_UNCKA</name>
<gene>
    <name evidence="5" type="ORF">COS81_01365</name>
</gene>
<reference evidence="6" key="1">
    <citation type="submission" date="2017-09" db="EMBL/GenBank/DDBJ databases">
        <title>Depth-based differentiation of microbial function through sediment-hosted aquifers and enrichment of novel symbionts in the deep terrestrial subsurface.</title>
        <authorList>
            <person name="Probst A.J."/>
            <person name="Ladd B."/>
            <person name="Jarett J.K."/>
            <person name="Geller-Mcgrath D.E."/>
            <person name="Sieber C.M.K."/>
            <person name="Emerson J.B."/>
            <person name="Anantharaman K."/>
            <person name="Thomas B.C."/>
            <person name="Malmstrom R."/>
            <person name="Stieglmeier M."/>
            <person name="Klingl A."/>
            <person name="Woyke T."/>
            <person name="Ryan C.M."/>
            <person name="Banfield J.F."/>
        </authorList>
    </citation>
    <scope>NUCLEOTIDE SEQUENCE [LARGE SCALE GENOMIC DNA]</scope>
</reference>
<dbReference type="InterPro" id="IPR000424">
    <property type="entry name" value="Primosome_PriB/ssb"/>
</dbReference>
<keyword evidence="1 2" id="KW-0238">DNA-binding</keyword>
<dbReference type="Gene3D" id="2.40.50.140">
    <property type="entry name" value="Nucleic acid-binding proteins"/>
    <property type="match status" value="1"/>
</dbReference>
<comment type="caution">
    <text evidence="2">Lacks conserved residue(s) required for the propagation of feature annotation.</text>
</comment>
<dbReference type="GO" id="GO:0006260">
    <property type="term" value="P:DNA replication"/>
    <property type="evidence" value="ECO:0007669"/>
    <property type="project" value="InterPro"/>
</dbReference>
<feature type="compositionally biased region" description="Acidic residues" evidence="4">
    <location>
        <begin position="184"/>
        <end position="200"/>
    </location>
</feature>
<comment type="subunit">
    <text evidence="2">Homotetramer.</text>
</comment>
<dbReference type="SUPFAM" id="SSF50249">
    <property type="entry name" value="Nucleic acid-binding proteins"/>
    <property type="match status" value="1"/>
</dbReference>
<dbReference type="GO" id="GO:0009295">
    <property type="term" value="C:nucleoid"/>
    <property type="evidence" value="ECO:0007669"/>
    <property type="project" value="TreeGrafter"/>
</dbReference>
<dbReference type="PANTHER" id="PTHR10302">
    <property type="entry name" value="SINGLE-STRANDED DNA-BINDING PROTEIN"/>
    <property type="match status" value="1"/>
</dbReference>